<evidence type="ECO:0000256" key="1">
    <source>
        <dbReference type="ARBA" id="ARBA00005272"/>
    </source>
</evidence>
<dbReference type="Gene3D" id="3.50.50.100">
    <property type="match status" value="1"/>
</dbReference>
<name>A0A8H5ZYU3_PETAA</name>
<dbReference type="Proteomes" id="UP000541154">
    <property type="component" value="Unassembled WGS sequence"/>
</dbReference>
<dbReference type="SUPFAM" id="SSF51905">
    <property type="entry name" value="FAD/NAD(P)-binding domain"/>
    <property type="match status" value="1"/>
</dbReference>
<dbReference type="Pfam" id="PF19271">
    <property type="entry name" value="Nis1"/>
    <property type="match status" value="1"/>
</dbReference>
<dbReference type="InterPro" id="IPR045024">
    <property type="entry name" value="NDH-2"/>
</dbReference>
<evidence type="ECO:0000256" key="5">
    <source>
        <dbReference type="ARBA" id="ARBA00023027"/>
    </source>
</evidence>
<dbReference type="Pfam" id="PF07992">
    <property type="entry name" value="Pyr_redox_2"/>
    <property type="match status" value="1"/>
</dbReference>
<evidence type="ECO:0000256" key="6">
    <source>
        <dbReference type="SAM" id="SignalP"/>
    </source>
</evidence>
<gene>
    <name evidence="8" type="ORF">ETB97_005637</name>
</gene>
<dbReference type="EMBL" id="SPNV01000250">
    <property type="protein sequence ID" value="KAF5857571.1"/>
    <property type="molecule type" value="Genomic_DNA"/>
</dbReference>
<keyword evidence="3" id="KW-0274">FAD</keyword>
<keyword evidence="5" id="KW-0520">NAD</keyword>
<dbReference type="PANTHER" id="PTHR43706:SF45">
    <property type="entry name" value="NADH DEHYDROGENASE-LIKE PROTEIN RV1812C"/>
    <property type="match status" value="1"/>
</dbReference>
<dbReference type="InterPro" id="IPR036188">
    <property type="entry name" value="FAD/NAD-bd_sf"/>
</dbReference>
<evidence type="ECO:0000256" key="3">
    <source>
        <dbReference type="ARBA" id="ARBA00022827"/>
    </source>
</evidence>
<feature type="signal peptide" evidence="6">
    <location>
        <begin position="1"/>
        <end position="16"/>
    </location>
</feature>
<evidence type="ECO:0000256" key="4">
    <source>
        <dbReference type="ARBA" id="ARBA00023002"/>
    </source>
</evidence>
<keyword evidence="4" id="KW-0560">Oxidoreductase</keyword>
<keyword evidence="2" id="KW-0285">Flavoprotein</keyword>
<evidence type="ECO:0000313" key="8">
    <source>
        <dbReference type="EMBL" id="KAF5857571.1"/>
    </source>
</evidence>
<feature type="domain" description="FAD/NAD(P)-binding" evidence="7">
    <location>
        <begin position="157"/>
        <end position="318"/>
    </location>
</feature>
<keyword evidence="6" id="KW-0732">Signal</keyword>
<dbReference type="InterPro" id="IPR045469">
    <property type="entry name" value="Nis1"/>
</dbReference>
<dbReference type="PANTHER" id="PTHR43706">
    <property type="entry name" value="NADH DEHYDROGENASE"/>
    <property type="match status" value="1"/>
</dbReference>
<accession>A0A8H5ZYU3</accession>
<protein>
    <recommendedName>
        <fullName evidence="7">FAD/NAD(P)-binding domain-containing protein</fullName>
    </recommendedName>
</protein>
<keyword evidence="9" id="KW-1185">Reference proteome</keyword>
<dbReference type="InterPro" id="IPR023753">
    <property type="entry name" value="FAD/NAD-binding_dom"/>
</dbReference>
<dbReference type="GO" id="GO:0003954">
    <property type="term" value="F:NADH dehydrogenase activity"/>
    <property type="evidence" value="ECO:0007669"/>
    <property type="project" value="InterPro"/>
</dbReference>
<feature type="chain" id="PRO_5034836152" description="FAD/NAD(P)-binding domain-containing protein" evidence="6">
    <location>
        <begin position="17"/>
        <end position="359"/>
    </location>
</feature>
<sequence length="359" mass="38219">MMTPIFIALLAAVASAQNAAIGFPKQGQEITPGDNLVVQVQRPNTLTGSQEVGVVIGLSSCASKPCFSPQDSMGTVLYNGPFKPVYHETSQPPYQNFTVQIPDSAVKGDAQINVAHVAIVGASAWPYLDLLNQTVVLGEAAKFEAHLHSLASHPPRPTRNTVIVEGGGFTGIEIAAELPGRLSSVIGQDDEVRVIVVEQAAEIGPELGANPRPVIFQALAEQEVETKLGASMMSVDDRAVVTTSGEHIESLTALWTARLEVTPLTHQIRGMKDRRGCLHAHVDLRVPSAKDIFVAGDAAFAETDCNDHYAMMSCQHANASRRFARHNAAADLLNVAAKPYLQSTYGTCLSLGPRGGSCH</sequence>
<comment type="similarity">
    <text evidence="1">Belongs to the NADH dehydrogenase family.</text>
</comment>
<dbReference type="AlphaFoldDB" id="A0A8H5ZYU3"/>
<evidence type="ECO:0000313" key="9">
    <source>
        <dbReference type="Proteomes" id="UP000541154"/>
    </source>
</evidence>
<proteinExistence type="inferred from homology"/>
<evidence type="ECO:0000256" key="2">
    <source>
        <dbReference type="ARBA" id="ARBA00022630"/>
    </source>
</evidence>
<comment type="caution">
    <text evidence="8">The sequence shown here is derived from an EMBL/GenBank/DDBJ whole genome shotgun (WGS) entry which is preliminary data.</text>
</comment>
<reference evidence="8 9" key="1">
    <citation type="submission" date="2019-04" db="EMBL/GenBank/DDBJ databases">
        <title>Aspergillus burnettii sp. nov., novel species from soil in southeast Queensland.</title>
        <authorList>
            <person name="Gilchrist C.L.M."/>
            <person name="Pitt J.I."/>
            <person name="Lange L."/>
            <person name="Lacey H.J."/>
            <person name="Vuong D."/>
            <person name="Midgley D.J."/>
            <person name="Greenfield P."/>
            <person name="Bradbury M."/>
            <person name="Lacey E."/>
            <person name="Busk P.K."/>
            <person name="Pilgaard B."/>
            <person name="Chooi Y.H."/>
            <person name="Piggott A.M."/>
        </authorList>
    </citation>
    <scope>NUCLEOTIDE SEQUENCE [LARGE SCALE GENOMIC DNA]</scope>
    <source>
        <strain evidence="8 9">FRR 5400</strain>
    </source>
</reference>
<evidence type="ECO:0000259" key="7">
    <source>
        <dbReference type="Pfam" id="PF07992"/>
    </source>
</evidence>
<organism evidence="8 9">
    <name type="scientific">Petromyces alliaceus</name>
    <name type="common">Aspergillus alliaceus</name>
    <dbReference type="NCBI Taxonomy" id="209559"/>
    <lineage>
        <taxon>Eukaryota</taxon>
        <taxon>Fungi</taxon>
        <taxon>Dikarya</taxon>
        <taxon>Ascomycota</taxon>
        <taxon>Pezizomycotina</taxon>
        <taxon>Eurotiomycetes</taxon>
        <taxon>Eurotiomycetidae</taxon>
        <taxon>Eurotiales</taxon>
        <taxon>Aspergillaceae</taxon>
        <taxon>Aspergillus</taxon>
        <taxon>Aspergillus subgen. Circumdati</taxon>
    </lineage>
</organism>